<evidence type="ECO:0000256" key="5">
    <source>
        <dbReference type="ARBA" id="ARBA00022691"/>
    </source>
</evidence>
<dbReference type="GO" id="GO:0003886">
    <property type="term" value="F:DNA (cytosine-5-)-methyltransferase activity"/>
    <property type="evidence" value="ECO:0007669"/>
    <property type="project" value="UniProtKB-EC"/>
</dbReference>
<comment type="similarity">
    <text evidence="8">Belongs to the class I-like SAM-binding methyltransferase superfamily. C5-methyltransferase family.</text>
</comment>
<dbReference type="EMBL" id="KB445556">
    <property type="protein sequence ID" value="EMC95620.1"/>
    <property type="molecule type" value="Genomic_DNA"/>
</dbReference>
<dbReference type="KEGG" id="bcom:BAUCODRAFT_90408"/>
<keyword evidence="4 8" id="KW-0808">Transferase</keyword>
<evidence type="ECO:0000256" key="4">
    <source>
        <dbReference type="ARBA" id="ARBA00022679"/>
    </source>
</evidence>
<dbReference type="InterPro" id="IPR001025">
    <property type="entry name" value="BAH_dom"/>
</dbReference>
<dbReference type="InterPro" id="IPR057215">
    <property type="entry name" value="DUF7893"/>
</dbReference>
<feature type="domain" description="BAH" evidence="10">
    <location>
        <begin position="431"/>
        <end position="566"/>
    </location>
</feature>
<dbReference type="GO" id="GO:0003677">
    <property type="term" value="F:DNA binding"/>
    <property type="evidence" value="ECO:0007669"/>
    <property type="project" value="UniProtKB-KW"/>
</dbReference>
<evidence type="ECO:0000256" key="8">
    <source>
        <dbReference type="PROSITE-ProRule" id="PRU01016"/>
    </source>
</evidence>
<dbReference type="GO" id="GO:0032259">
    <property type="term" value="P:methylation"/>
    <property type="evidence" value="ECO:0007669"/>
    <property type="project" value="UniProtKB-KW"/>
</dbReference>
<keyword evidence="7" id="KW-0539">Nucleus</keyword>
<dbReference type="OrthoDB" id="5376140at2759"/>
<keyword evidence="5 8" id="KW-0949">S-adenosyl-L-methionine</keyword>
<dbReference type="Gene3D" id="2.30.30.490">
    <property type="match status" value="1"/>
</dbReference>
<comment type="subcellular location">
    <subcellularLocation>
        <location evidence="1">Nucleus</location>
    </subcellularLocation>
</comment>
<keyword evidence="3 8" id="KW-0489">Methyltransferase</keyword>
<dbReference type="STRING" id="717646.M2N9W3"/>
<dbReference type="Proteomes" id="UP000011761">
    <property type="component" value="Unassembled WGS sequence"/>
</dbReference>
<dbReference type="eggNOG" id="ENOG502QPKK">
    <property type="taxonomic scope" value="Eukaryota"/>
</dbReference>
<reference evidence="11 12" key="1">
    <citation type="journal article" date="2012" name="PLoS Pathog.">
        <title>Diverse lifestyles and strategies of plant pathogenesis encoded in the genomes of eighteen Dothideomycetes fungi.</title>
        <authorList>
            <person name="Ohm R.A."/>
            <person name="Feau N."/>
            <person name="Henrissat B."/>
            <person name="Schoch C.L."/>
            <person name="Horwitz B.A."/>
            <person name="Barry K.W."/>
            <person name="Condon B.J."/>
            <person name="Copeland A.C."/>
            <person name="Dhillon B."/>
            <person name="Glaser F."/>
            <person name="Hesse C.N."/>
            <person name="Kosti I."/>
            <person name="LaButti K."/>
            <person name="Lindquist E.A."/>
            <person name="Lucas S."/>
            <person name="Salamov A.A."/>
            <person name="Bradshaw R.E."/>
            <person name="Ciuffetti L."/>
            <person name="Hamelin R.C."/>
            <person name="Kema G.H.J."/>
            <person name="Lawrence C."/>
            <person name="Scott J.A."/>
            <person name="Spatafora J.W."/>
            <person name="Turgeon B.G."/>
            <person name="de Wit P.J.G.M."/>
            <person name="Zhong S."/>
            <person name="Goodwin S.B."/>
            <person name="Grigoriev I.V."/>
        </authorList>
    </citation>
    <scope>NUCLEOTIDE SEQUENCE [LARGE SCALE GENOMIC DNA]</scope>
    <source>
        <strain evidence="11 12">UAMH 10762</strain>
    </source>
</reference>
<dbReference type="HOGENOM" id="CLU_003836_1_0_1"/>
<dbReference type="GO" id="GO:0044027">
    <property type="term" value="P:negative regulation of gene expression via chromosomal CpG island methylation"/>
    <property type="evidence" value="ECO:0007669"/>
    <property type="project" value="TreeGrafter"/>
</dbReference>
<dbReference type="PANTHER" id="PTHR10629">
    <property type="entry name" value="CYTOSINE-SPECIFIC METHYLTRANSFERASE"/>
    <property type="match status" value="1"/>
</dbReference>
<name>M2N9W3_BAUPA</name>
<dbReference type="InterPro" id="IPR043151">
    <property type="entry name" value="BAH_sf"/>
</dbReference>
<dbReference type="GO" id="GO:0005634">
    <property type="term" value="C:nucleus"/>
    <property type="evidence" value="ECO:0007669"/>
    <property type="project" value="UniProtKB-SubCell"/>
</dbReference>
<dbReference type="GO" id="GO:0003682">
    <property type="term" value="F:chromatin binding"/>
    <property type="evidence" value="ECO:0007669"/>
    <property type="project" value="InterPro"/>
</dbReference>
<dbReference type="InterPro" id="IPR029063">
    <property type="entry name" value="SAM-dependent_MTases_sf"/>
</dbReference>
<proteinExistence type="inferred from homology"/>
<dbReference type="AlphaFoldDB" id="M2N9W3"/>
<accession>M2N9W3</accession>
<dbReference type="InterPro" id="IPR001525">
    <property type="entry name" value="C5_MeTfrase"/>
</dbReference>
<evidence type="ECO:0000256" key="2">
    <source>
        <dbReference type="ARBA" id="ARBA00011975"/>
    </source>
</evidence>
<dbReference type="Pfam" id="PF25423">
    <property type="entry name" value="DUF7893"/>
    <property type="match status" value="1"/>
</dbReference>
<dbReference type="PROSITE" id="PS51038">
    <property type="entry name" value="BAH"/>
    <property type="match status" value="1"/>
</dbReference>
<keyword evidence="12" id="KW-1185">Reference proteome</keyword>
<feature type="non-terminal residue" evidence="11">
    <location>
        <position position="1123"/>
    </location>
</feature>
<evidence type="ECO:0000313" key="12">
    <source>
        <dbReference type="Proteomes" id="UP000011761"/>
    </source>
</evidence>
<dbReference type="InterPro" id="IPR050390">
    <property type="entry name" value="C5-Methyltransferase"/>
</dbReference>
<dbReference type="RefSeq" id="XP_007677017.1">
    <property type="nucleotide sequence ID" value="XM_007678827.1"/>
</dbReference>
<organism evidence="11 12">
    <name type="scientific">Baudoinia panamericana (strain UAMH 10762)</name>
    <name type="common">Angels' share fungus</name>
    <name type="synonym">Baudoinia compniacensis (strain UAMH 10762)</name>
    <dbReference type="NCBI Taxonomy" id="717646"/>
    <lineage>
        <taxon>Eukaryota</taxon>
        <taxon>Fungi</taxon>
        <taxon>Dikarya</taxon>
        <taxon>Ascomycota</taxon>
        <taxon>Pezizomycotina</taxon>
        <taxon>Dothideomycetes</taxon>
        <taxon>Dothideomycetidae</taxon>
        <taxon>Mycosphaerellales</taxon>
        <taxon>Teratosphaeriaceae</taxon>
        <taxon>Baudoinia</taxon>
    </lineage>
</organism>
<dbReference type="Gene3D" id="3.40.50.150">
    <property type="entry name" value="Vaccinia Virus protein VP39"/>
    <property type="match status" value="1"/>
</dbReference>
<evidence type="ECO:0000256" key="9">
    <source>
        <dbReference type="SAM" id="MobiDB-lite"/>
    </source>
</evidence>
<feature type="region of interest" description="Disordered" evidence="9">
    <location>
        <begin position="411"/>
        <end position="431"/>
    </location>
</feature>
<dbReference type="PRINTS" id="PR00105">
    <property type="entry name" value="C5METTRFRASE"/>
</dbReference>
<protein>
    <recommendedName>
        <fullName evidence="2">DNA (cytosine-5-)-methyltransferase</fullName>
        <ecNumber evidence="2">2.1.1.37</ecNumber>
    </recommendedName>
</protein>
<keyword evidence="6" id="KW-0238">DNA-binding</keyword>
<dbReference type="Pfam" id="PF00145">
    <property type="entry name" value="DNA_methylase"/>
    <property type="match status" value="1"/>
</dbReference>
<dbReference type="EC" id="2.1.1.37" evidence="2"/>
<dbReference type="GeneID" id="19117465"/>
<dbReference type="Gene3D" id="3.90.120.10">
    <property type="entry name" value="DNA Methylase, subunit A, domain 2"/>
    <property type="match status" value="1"/>
</dbReference>
<evidence type="ECO:0000313" key="11">
    <source>
        <dbReference type="EMBL" id="EMC95620.1"/>
    </source>
</evidence>
<feature type="active site" evidence="8">
    <location>
        <position position="811"/>
    </location>
</feature>
<gene>
    <name evidence="11" type="ORF">BAUCODRAFT_90408</name>
</gene>
<evidence type="ECO:0000256" key="6">
    <source>
        <dbReference type="ARBA" id="ARBA00023125"/>
    </source>
</evidence>
<evidence type="ECO:0000259" key="10">
    <source>
        <dbReference type="PROSITE" id="PS51038"/>
    </source>
</evidence>
<dbReference type="OMA" id="TFDVIWY"/>
<dbReference type="PROSITE" id="PS51679">
    <property type="entry name" value="SAM_MT_C5"/>
    <property type="match status" value="1"/>
</dbReference>
<sequence length="1123" mass="125117">MAPNVTPLLKRKRRSCAASCSGVLSQQARNNDHSATDVARVSGITRSHSPSVVIRRVRSSSESIPPGATSSAIHITTKGAKRQKLSHVVVPRPAYPHSAFGLSNATAPLRSEFEAIYALKQEYSHLHADKPNRPAYTYFTLNDFSVYRPYYRLSSNRYDGELVTLDRLQNRKGCNTFLVDGVLACGKLKVCVKAVPISILTVDGYGNTDTFSLSGKICVQSATAAECDVWYQFGTPSPEYRRFFSPFLWLAHFTKSFVEYLTETENVTLAHFAADMQFVQWLQYTYGGDSDWLQWQQMANLSDYRTTVAANVGFLFKECWSVHNPAPGSPFNIRNQPVWGEVDPMNLKAIPQQPNKETATIVTPYAYRCFRHMYFGQQLKQMSIRDNAVNAQVTERKRALGLTVATGVTPYETGMRTPESMPSTPPSASPLEVNAGDVVSVEADKNGPWRSCDTVWYAYIMDVRLNRRKEQVLDVLWLYEPQHTTLGAAYYPFANELFLSDNCSCGHNAIAIDAVISKVDVKWHIKDPVGVAVFFARRKFCTIHEEDSYSFETLKDSDFVCNCSERQRIWDDCIRQFAVSDCVLVLVDEEEFNAYGRAKKSWLEPARVVAFNNLQQRVVLQLFQRKNRLDLAARANELLVSPEMIDVPSSRLIRKCNVREFEPSDIRNGRLPVPYDQNGAADCYYIAKSSSGHEKDGVPERISKPGSARELFTQQDSKQCNPTHKLRGMGIFCGGGNLDRGLEDGGAVVFDYAIDWAEHALHSYRANSRNPNARYFLGSVNDYLAAALDGAGDASIAAVGAVEVLGAGSPCPGFSNLQLNKFSDESLRNASMVAAVIAYVDFYSPKYFLLENVVNMTRGLGPDKTENVFSQVLAALVGLGYQVQQFLMDAWSYGSPQQRTRVFIVATAPGLDILPVPVHTHDHPSNMGFRERALGRSSNGLPFGQRRNDWTPFPHVSISDACSDLPEITDSQPQLCPSFPDHRTSSEEGADSRSRIALIPLRPYGMGLVKAVQQGLITGGEPLDYYNRLGKHQAKKNSTTYARVRRDGLMPTLTTVLRIGDGIAGRTIHWREHRNVTVQECKRAQGYWDEEVLVGSPAQQMKIIGNSVDRKVSLALGVALKEA</sequence>
<evidence type="ECO:0000256" key="3">
    <source>
        <dbReference type="ARBA" id="ARBA00022603"/>
    </source>
</evidence>
<feature type="region of interest" description="Disordered" evidence="9">
    <location>
        <begin position="973"/>
        <end position="992"/>
    </location>
</feature>
<dbReference type="SUPFAM" id="SSF53335">
    <property type="entry name" value="S-adenosyl-L-methionine-dependent methyltransferases"/>
    <property type="match status" value="1"/>
</dbReference>
<evidence type="ECO:0000256" key="1">
    <source>
        <dbReference type="ARBA" id="ARBA00004123"/>
    </source>
</evidence>
<dbReference type="PANTHER" id="PTHR10629:SF54">
    <property type="entry name" value="DNA METHYLTRANSFERASE DIM-2"/>
    <property type="match status" value="1"/>
</dbReference>
<evidence type="ECO:0000256" key="7">
    <source>
        <dbReference type="ARBA" id="ARBA00023242"/>
    </source>
</evidence>
<feature type="compositionally biased region" description="Basic and acidic residues" evidence="9">
    <location>
        <begin position="980"/>
        <end position="992"/>
    </location>
</feature>